<evidence type="ECO:0000256" key="2">
    <source>
        <dbReference type="ARBA" id="ARBA00010742"/>
    </source>
</evidence>
<dbReference type="PANTHER" id="PTHR30024">
    <property type="entry name" value="ALIPHATIC SULFONATES-BINDING PROTEIN-RELATED"/>
    <property type="match status" value="1"/>
</dbReference>
<dbReference type="AlphaFoldDB" id="A0A2T3JIL2"/>
<sequence length="345" mass="37904">MSKKIVVVTGILLALIIVGFAWWQSAPKMEEGPKTTGLPMKVARYYWPGEFWIEIADQKGWFEKAGLNVELVDSNPNYWGSLLDTVDGKIDTNTFILFDLIQFNAAGADLALVTNCDYSAGIDAIVAKPGIATIADLKGKTIGVDTGTYLEYILDVVLRQHGLKPGDVTKVKIAGEKAAEEFGKGKLDAIVTWEPVVSEAIAQSNGRKLFDTSEIPGLSPAVNVFHRSFIEERPGDVQAYVNVWHKTTLFIKENPDEAFGLIAEIYDVTPDEAQAFASLSRILDLRENLTSFSYGAGFESLHGAARQVNNFLIDQSTINKPLDSTEFIDASFIRALNHSLQQEAL</sequence>
<dbReference type="EMBL" id="PYMJ01000008">
    <property type="protein sequence ID" value="PSU48808.1"/>
    <property type="molecule type" value="Genomic_DNA"/>
</dbReference>
<accession>A0A2T3JIL2</accession>
<name>A0A2T3JIL2_9GAMM</name>
<organism evidence="5 6">
    <name type="scientific">Photobacterium frigidiphilum</name>
    <dbReference type="NCBI Taxonomy" id="264736"/>
    <lineage>
        <taxon>Bacteria</taxon>
        <taxon>Pseudomonadati</taxon>
        <taxon>Pseudomonadota</taxon>
        <taxon>Gammaproteobacteria</taxon>
        <taxon>Vibrionales</taxon>
        <taxon>Vibrionaceae</taxon>
        <taxon>Photobacterium</taxon>
    </lineage>
</organism>
<evidence type="ECO:0000256" key="3">
    <source>
        <dbReference type="ARBA" id="ARBA00022729"/>
    </source>
</evidence>
<dbReference type="OrthoDB" id="5292144at2"/>
<proteinExistence type="inferred from homology"/>
<comment type="caution">
    <text evidence="5">The sequence shown here is derived from an EMBL/GenBank/DDBJ whole genome shotgun (WGS) entry which is preliminary data.</text>
</comment>
<evidence type="ECO:0000259" key="4">
    <source>
        <dbReference type="Pfam" id="PF09084"/>
    </source>
</evidence>
<dbReference type="PANTHER" id="PTHR30024:SF47">
    <property type="entry name" value="TAURINE-BINDING PERIPLASMIC PROTEIN"/>
    <property type="match status" value="1"/>
</dbReference>
<keyword evidence="3" id="KW-0732">Signal</keyword>
<comment type="similarity">
    <text evidence="2">Belongs to the bacterial solute-binding protein SsuA/TauA family.</text>
</comment>
<dbReference type="Proteomes" id="UP000240987">
    <property type="component" value="Unassembled WGS sequence"/>
</dbReference>
<evidence type="ECO:0000313" key="6">
    <source>
        <dbReference type="Proteomes" id="UP000240987"/>
    </source>
</evidence>
<dbReference type="Gene3D" id="3.40.190.10">
    <property type="entry name" value="Periplasmic binding protein-like II"/>
    <property type="match status" value="2"/>
</dbReference>
<feature type="domain" description="SsuA/THI5-like" evidence="4">
    <location>
        <begin position="55"/>
        <end position="258"/>
    </location>
</feature>
<comment type="subcellular location">
    <subcellularLocation>
        <location evidence="1">Periplasm</location>
    </subcellularLocation>
</comment>
<evidence type="ECO:0000256" key="1">
    <source>
        <dbReference type="ARBA" id="ARBA00004418"/>
    </source>
</evidence>
<dbReference type="RefSeq" id="WP_107242559.1">
    <property type="nucleotide sequence ID" value="NZ_PYMJ01000008.1"/>
</dbReference>
<reference evidence="5 6" key="1">
    <citation type="submission" date="2018-01" db="EMBL/GenBank/DDBJ databases">
        <title>Whole genome sequencing of Histamine producing bacteria.</title>
        <authorList>
            <person name="Butler K."/>
        </authorList>
    </citation>
    <scope>NUCLEOTIDE SEQUENCE [LARGE SCALE GENOMIC DNA]</scope>
    <source>
        <strain evidence="5 6">JCM 12947</strain>
    </source>
</reference>
<dbReference type="InterPro" id="IPR015168">
    <property type="entry name" value="SsuA/THI5"/>
</dbReference>
<dbReference type="GO" id="GO:0042597">
    <property type="term" value="C:periplasmic space"/>
    <property type="evidence" value="ECO:0007669"/>
    <property type="project" value="UniProtKB-SubCell"/>
</dbReference>
<keyword evidence="6" id="KW-1185">Reference proteome</keyword>
<dbReference type="Pfam" id="PF09084">
    <property type="entry name" value="NMT1"/>
    <property type="match status" value="1"/>
</dbReference>
<evidence type="ECO:0000313" key="5">
    <source>
        <dbReference type="EMBL" id="PSU48808.1"/>
    </source>
</evidence>
<gene>
    <name evidence="5" type="ORF">C9J12_09875</name>
</gene>
<protein>
    <recommendedName>
        <fullName evidence="4">SsuA/THI5-like domain-containing protein</fullName>
    </recommendedName>
</protein>
<dbReference type="SUPFAM" id="SSF53850">
    <property type="entry name" value="Periplasmic binding protein-like II"/>
    <property type="match status" value="1"/>
</dbReference>